<name>A0AAW2H4D9_9HYME</name>
<dbReference type="EMBL" id="JADYXP020000001">
    <property type="protein sequence ID" value="KAL0134410.1"/>
    <property type="molecule type" value="Genomic_DNA"/>
</dbReference>
<dbReference type="Proteomes" id="UP001430953">
    <property type="component" value="Unassembled WGS sequence"/>
</dbReference>
<protein>
    <recommendedName>
        <fullName evidence="3">Ribosomal protein L33</fullName>
    </recommendedName>
</protein>
<dbReference type="AlphaFoldDB" id="A0AAW2H4D9"/>
<evidence type="ECO:0000313" key="2">
    <source>
        <dbReference type="Proteomes" id="UP001430953"/>
    </source>
</evidence>
<proteinExistence type="predicted"/>
<reference evidence="1 2" key="1">
    <citation type="submission" date="2023-03" db="EMBL/GenBank/DDBJ databases">
        <title>High recombination rates correlate with genetic variation in Cardiocondyla obscurior ants.</title>
        <authorList>
            <person name="Errbii M."/>
        </authorList>
    </citation>
    <scope>NUCLEOTIDE SEQUENCE [LARGE SCALE GENOMIC DNA]</scope>
    <source>
        <strain evidence="1">Alpha-2009</strain>
        <tissue evidence="1">Whole body</tissue>
    </source>
</reference>
<evidence type="ECO:0000313" key="1">
    <source>
        <dbReference type="EMBL" id="KAL0134410.1"/>
    </source>
</evidence>
<comment type="caution">
    <text evidence="1">The sequence shown here is derived from an EMBL/GenBank/DDBJ whole genome shotgun (WGS) entry which is preliminary data.</text>
</comment>
<gene>
    <name evidence="1" type="ORF">PUN28_001293</name>
</gene>
<evidence type="ECO:0008006" key="3">
    <source>
        <dbReference type="Google" id="ProtNLM"/>
    </source>
</evidence>
<accession>A0AAW2H4D9</accession>
<sequence>MSQPRSCHVICTNCASLTSNRKLLYKFQV</sequence>
<organism evidence="1 2">
    <name type="scientific">Cardiocondyla obscurior</name>
    <dbReference type="NCBI Taxonomy" id="286306"/>
    <lineage>
        <taxon>Eukaryota</taxon>
        <taxon>Metazoa</taxon>
        <taxon>Ecdysozoa</taxon>
        <taxon>Arthropoda</taxon>
        <taxon>Hexapoda</taxon>
        <taxon>Insecta</taxon>
        <taxon>Pterygota</taxon>
        <taxon>Neoptera</taxon>
        <taxon>Endopterygota</taxon>
        <taxon>Hymenoptera</taxon>
        <taxon>Apocrita</taxon>
        <taxon>Aculeata</taxon>
        <taxon>Formicoidea</taxon>
        <taxon>Formicidae</taxon>
        <taxon>Myrmicinae</taxon>
        <taxon>Cardiocondyla</taxon>
    </lineage>
</organism>
<keyword evidence="2" id="KW-1185">Reference proteome</keyword>